<dbReference type="RefSeq" id="WP_263735939.1">
    <property type="nucleotide sequence ID" value="NZ_JAOWKY010000005.1"/>
</dbReference>
<keyword evidence="3" id="KW-1185">Reference proteome</keyword>
<dbReference type="InterPro" id="IPR014710">
    <property type="entry name" value="RmlC-like_jellyroll"/>
</dbReference>
<reference evidence="2 3" key="1">
    <citation type="submission" date="2022-10" db="EMBL/GenBank/DDBJ databases">
        <title>Defluviimonas sp. nov., isolated from ocean surface water.</title>
        <authorList>
            <person name="He W."/>
            <person name="Wang L."/>
            <person name="Zhang D.-F."/>
        </authorList>
    </citation>
    <scope>NUCLEOTIDE SEQUENCE [LARGE SCALE GENOMIC DNA]</scope>
    <source>
        <strain evidence="2 3">WL0002</strain>
    </source>
</reference>
<accession>A0ABT2ZGN1</accession>
<feature type="domain" description="ChrR-like cupin" evidence="1">
    <location>
        <begin position="104"/>
        <end position="191"/>
    </location>
</feature>
<dbReference type="InterPro" id="IPR012807">
    <property type="entry name" value="Anti-sigma_ChrR"/>
</dbReference>
<dbReference type="SUPFAM" id="SSF51182">
    <property type="entry name" value="RmlC-like cupins"/>
    <property type="match status" value="1"/>
</dbReference>
<dbReference type="Pfam" id="PF12973">
    <property type="entry name" value="Cupin_7"/>
    <property type="match status" value="1"/>
</dbReference>
<dbReference type="InterPro" id="IPR041916">
    <property type="entry name" value="Anti_sigma_zinc_sf"/>
</dbReference>
<gene>
    <name evidence="2" type="ORF">OEW28_16705</name>
</gene>
<dbReference type="Gene3D" id="2.60.120.10">
    <property type="entry name" value="Jelly Rolls"/>
    <property type="match status" value="1"/>
</dbReference>
<dbReference type="InterPro" id="IPR011051">
    <property type="entry name" value="RmlC_Cupin_sf"/>
</dbReference>
<proteinExistence type="predicted"/>
<evidence type="ECO:0000259" key="1">
    <source>
        <dbReference type="Pfam" id="PF12973"/>
    </source>
</evidence>
<dbReference type="Proteomes" id="UP001652542">
    <property type="component" value="Unassembled WGS sequence"/>
</dbReference>
<evidence type="ECO:0000313" key="2">
    <source>
        <dbReference type="EMBL" id="MCV2870266.1"/>
    </source>
</evidence>
<dbReference type="InterPro" id="IPR025979">
    <property type="entry name" value="ChrR-like_cupin_dom"/>
</dbReference>
<dbReference type="EMBL" id="JAOWKY010000005">
    <property type="protein sequence ID" value="MCV2870266.1"/>
    <property type="molecule type" value="Genomic_DNA"/>
</dbReference>
<protein>
    <submittedName>
        <fullName evidence="2">ChrR family anti-sigma-E factor</fullName>
    </submittedName>
</protein>
<dbReference type="Gene3D" id="1.10.10.1320">
    <property type="entry name" value="Anti-sigma factor, zinc-finger domain"/>
    <property type="match status" value="1"/>
</dbReference>
<sequence>MTDISHHVPDWMIRDYVGGALSYAFDLVVATHVSMCDECRARLGAHEALAGAALDASGPAEVSDGLRDAVLARLDDRPRQRPRPAAFGVFPAPLAEALHGRPPRWRSLGLGVRQCILHEDRTGSARLLFIPPEQAVPEHGHRGLELTLVLQGSFHDETDQFEVGDLEVADSDLTHVPVAGKGAPCICLAATNAPLRFKGFLPRLTQRLFRI</sequence>
<name>A0ABT2ZGN1_9RHOB</name>
<organism evidence="2 3">
    <name type="scientific">Albidovulum marisflavi</name>
    <dbReference type="NCBI Taxonomy" id="2984159"/>
    <lineage>
        <taxon>Bacteria</taxon>
        <taxon>Pseudomonadati</taxon>
        <taxon>Pseudomonadota</taxon>
        <taxon>Alphaproteobacteria</taxon>
        <taxon>Rhodobacterales</taxon>
        <taxon>Paracoccaceae</taxon>
        <taxon>Albidovulum</taxon>
    </lineage>
</organism>
<dbReference type="NCBIfam" id="TIGR02451">
    <property type="entry name" value="anti_sig_ChrR"/>
    <property type="match status" value="1"/>
</dbReference>
<dbReference type="CDD" id="cd20301">
    <property type="entry name" value="cupin_ChrR"/>
    <property type="match status" value="1"/>
</dbReference>
<comment type="caution">
    <text evidence="2">The sequence shown here is derived from an EMBL/GenBank/DDBJ whole genome shotgun (WGS) entry which is preliminary data.</text>
</comment>
<evidence type="ECO:0000313" key="3">
    <source>
        <dbReference type="Proteomes" id="UP001652542"/>
    </source>
</evidence>